<dbReference type="InterPro" id="IPR038763">
    <property type="entry name" value="DHH_sf"/>
</dbReference>
<accession>A0ABS7E6C1</accession>
<protein>
    <submittedName>
        <fullName evidence="1">DHH family phosphoesterase</fullName>
    </submittedName>
</protein>
<keyword evidence="2" id="KW-1185">Reference proteome</keyword>
<evidence type="ECO:0000313" key="2">
    <source>
        <dbReference type="Proteomes" id="UP001195963"/>
    </source>
</evidence>
<name>A0ABS7E6C1_9GAMM</name>
<comment type="caution">
    <text evidence="1">The sequence shown here is derived from an EMBL/GenBank/DDBJ whole genome shotgun (WGS) entry which is preliminary data.</text>
</comment>
<dbReference type="RefSeq" id="WP_220110668.1">
    <property type="nucleotide sequence ID" value="NZ_JAHZST010000012.1"/>
</dbReference>
<proteinExistence type="predicted"/>
<reference evidence="1 2" key="1">
    <citation type="submission" date="2021-07" db="EMBL/GenBank/DDBJ databases">
        <title>Shewanella sp. nov, isolated from SCS.</title>
        <authorList>
            <person name="Cao W.R."/>
        </authorList>
    </citation>
    <scope>NUCLEOTIDE SEQUENCE [LARGE SCALE GENOMIC DNA]</scope>
    <source>
        <strain evidence="1 2">NR704-98</strain>
    </source>
</reference>
<organism evidence="1 2">
    <name type="scientific">Shewanella nanhaiensis</name>
    <dbReference type="NCBI Taxonomy" id="2864872"/>
    <lineage>
        <taxon>Bacteria</taxon>
        <taxon>Pseudomonadati</taxon>
        <taxon>Pseudomonadota</taxon>
        <taxon>Gammaproteobacteria</taxon>
        <taxon>Alteromonadales</taxon>
        <taxon>Shewanellaceae</taxon>
        <taxon>Shewanella</taxon>
    </lineage>
</organism>
<dbReference type="SUPFAM" id="SSF64182">
    <property type="entry name" value="DHH phosphoesterases"/>
    <property type="match status" value="1"/>
</dbReference>
<dbReference type="EMBL" id="JAHZST010000012">
    <property type="protein sequence ID" value="MBW8185231.1"/>
    <property type="molecule type" value="Genomic_DNA"/>
</dbReference>
<sequence>MNYDIFNGDADGIIALLQLRLAQPLIATLVTGVKRDIELLEPLTKKYSLTAQDSLTVLDISMEKNRVGLLSALESGAKVFYSDHHRSGEIPQIANLDAHIDLDANTCTSLIIDSYLQGKFHLWAIAATYGDNLIAKADGLCNKAGLSLSQAKQLNELGILVNYNGYGAHIDDLHFHPAELYKALLKYPDPFDVIADLRSPFHRLKEAFGQDIDRALAVTPFYQSATLSLFELENAPWSRRISGVFGNQLANQNQDSAHGVFTENSDGSFTVSLRAPLSNKQGAGDICSQFATGGGRAAAAGINQLPRVDIPRFTQIVESYYG</sequence>
<evidence type="ECO:0000313" key="1">
    <source>
        <dbReference type="EMBL" id="MBW8185231.1"/>
    </source>
</evidence>
<dbReference type="Proteomes" id="UP001195963">
    <property type="component" value="Unassembled WGS sequence"/>
</dbReference>
<gene>
    <name evidence="1" type="ORF">K0625_16345</name>
</gene>